<dbReference type="Proteomes" id="UP001525379">
    <property type="component" value="Unassembled WGS sequence"/>
</dbReference>
<dbReference type="Gene3D" id="3.40.50.300">
    <property type="entry name" value="P-loop containing nucleotide triphosphate hydrolases"/>
    <property type="match status" value="1"/>
</dbReference>
<dbReference type="InterPro" id="IPR036627">
    <property type="entry name" value="CobW-likC_sf"/>
</dbReference>
<evidence type="ECO:0000256" key="3">
    <source>
        <dbReference type="ARBA" id="ARBA00023186"/>
    </source>
</evidence>
<protein>
    <submittedName>
        <fullName evidence="7">GTP-binding protein</fullName>
    </submittedName>
</protein>
<dbReference type="InterPro" id="IPR003495">
    <property type="entry name" value="CobW/HypB/UreG_nucleotide-bd"/>
</dbReference>
<reference evidence="7 8" key="1">
    <citation type="submission" date="2022-04" db="EMBL/GenBank/DDBJ databases">
        <title>Human microbiome associated bacterial genomes.</title>
        <authorList>
            <person name="Sandstrom S."/>
            <person name="Salamzade R."/>
            <person name="Kalan L.R."/>
        </authorList>
    </citation>
    <scope>NUCLEOTIDE SEQUENCE [LARGE SCALE GENOMIC DNA]</scope>
    <source>
        <strain evidence="8">p3-SID1799</strain>
    </source>
</reference>
<dbReference type="SUPFAM" id="SSF90002">
    <property type="entry name" value="Hypothetical protein YjiA, C-terminal domain"/>
    <property type="match status" value="1"/>
</dbReference>
<evidence type="ECO:0000256" key="4">
    <source>
        <dbReference type="ARBA" id="ARBA00034320"/>
    </source>
</evidence>
<keyword evidence="8" id="KW-1185">Reference proteome</keyword>
<dbReference type="Pfam" id="PF02492">
    <property type="entry name" value="cobW"/>
    <property type="match status" value="1"/>
</dbReference>
<dbReference type="InterPro" id="IPR051316">
    <property type="entry name" value="Zinc-reg_GTPase_activator"/>
</dbReference>
<comment type="catalytic activity">
    <reaction evidence="5">
        <text>GTP + H2O = GDP + phosphate + H(+)</text>
        <dbReference type="Rhea" id="RHEA:19669"/>
        <dbReference type="ChEBI" id="CHEBI:15377"/>
        <dbReference type="ChEBI" id="CHEBI:15378"/>
        <dbReference type="ChEBI" id="CHEBI:37565"/>
        <dbReference type="ChEBI" id="CHEBI:43474"/>
        <dbReference type="ChEBI" id="CHEBI:58189"/>
    </reaction>
    <physiologicalReaction direction="left-to-right" evidence="5">
        <dbReference type="Rhea" id="RHEA:19670"/>
    </physiologicalReaction>
</comment>
<evidence type="ECO:0000256" key="5">
    <source>
        <dbReference type="ARBA" id="ARBA00049117"/>
    </source>
</evidence>
<accession>A0ABT2HXX8</accession>
<dbReference type="EMBL" id="JALXSQ010000022">
    <property type="protein sequence ID" value="MCT2043006.1"/>
    <property type="molecule type" value="Genomic_DNA"/>
</dbReference>
<comment type="similarity">
    <text evidence="4">Belongs to the SIMIBI class G3E GTPase family. ZNG1 subfamily.</text>
</comment>
<dbReference type="CDD" id="cd03112">
    <property type="entry name" value="CobW-like"/>
    <property type="match status" value="1"/>
</dbReference>
<organism evidence="7 8">
    <name type="scientific">Pseudoclavibacter albus</name>
    <dbReference type="NCBI Taxonomy" id="272241"/>
    <lineage>
        <taxon>Bacteria</taxon>
        <taxon>Bacillati</taxon>
        <taxon>Actinomycetota</taxon>
        <taxon>Actinomycetes</taxon>
        <taxon>Micrococcales</taxon>
        <taxon>Microbacteriaceae</taxon>
        <taxon>Pseudoclavibacter</taxon>
    </lineage>
</organism>
<feature type="domain" description="CobW C-terminal" evidence="6">
    <location>
        <begin position="224"/>
        <end position="316"/>
    </location>
</feature>
<name>A0ABT2HXX8_9MICO</name>
<comment type="caution">
    <text evidence="7">The sequence shown here is derived from an EMBL/GenBank/DDBJ whole genome shotgun (WGS) entry which is preliminary data.</text>
</comment>
<dbReference type="InterPro" id="IPR027417">
    <property type="entry name" value="P-loop_NTPase"/>
</dbReference>
<sequence>MTQLRVPVVVLSGSLGSGKTTLLNHVLAKGGGRVGVIINDFGAVDVDSLLVSGHVDAARSISGGCLCCLADTSGLDDALKSLSRPELQLDVIVLEASGLAEPRQLARMVMSSPVPRVRFGGIVEVLDLATFSNHKDATLLIAPDRLRVASLIVLNKLDQCDDVDELTCRIQALGAEAPLVTASFGRIDPALLYDASAPREDAPDELPLAALFAEDDEHEHHHHAQSVSICDPRPAHPARLLDLLSSLPAGVVRAKGITWFNAPGHRRFEFVAQAVGGWRAFEQRPRPRDRERETRLVLIGEDLDEQELQQLLESCLDDPATERQEPDLWGVLRYTLGRPDDETEPDEFPALDH</sequence>
<evidence type="ECO:0000313" key="8">
    <source>
        <dbReference type="Proteomes" id="UP001525379"/>
    </source>
</evidence>
<dbReference type="Gene3D" id="3.30.1220.10">
    <property type="entry name" value="CobW-like, C-terminal domain"/>
    <property type="match status" value="1"/>
</dbReference>
<evidence type="ECO:0000256" key="2">
    <source>
        <dbReference type="ARBA" id="ARBA00022801"/>
    </source>
</evidence>
<evidence type="ECO:0000256" key="1">
    <source>
        <dbReference type="ARBA" id="ARBA00022741"/>
    </source>
</evidence>
<evidence type="ECO:0000259" key="6">
    <source>
        <dbReference type="SMART" id="SM00833"/>
    </source>
</evidence>
<dbReference type="PANTHER" id="PTHR13748:SF62">
    <property type="entry name" value="COBW DOMAIN-CONTAINING PROTEIN"/>
    <property type="match status" value="1"/>
</dbReference>
<proteinExistence type="inferred from homology"/>
<keyword evidence="2" id="KW-0378">Hydrolase</keyword>
<dbReference type="InterPro" id="IPR011629">
    <property type="entry name" value="CobW-like_C"/>
</dbReference>
<dbReference type="PANTHER" id="PTHR13748">
    <property type="entry name" value="COBW-RELATED"/>
    <property type="match status" value="1"/>
</dbReference>
<gene>
    <name evidence="7" type="ORF">M3D15_06635</name>
</gene>
<evidence type="ECO:0000313" key="7">
    <source>
        <dbReference type="EMBL" id="MCT2043006.1"/>
    </source>
</evidence>
<dbReference type="SUPFAM" id="SSF52540">
    <property type="entry name" value="P-loop containing nucleoside triphosphate hydrolases"/>
    <property type="match status" value="1"/>
</dbReference>
<keyword evidence="3" id="KW-0143">Chaperone</keyword>
<keyword evidence="1" id="KW-0547">Nucleotide-binding</keyword>
<dbReference type="RefSeq" id="WP_260104291.1">
    <property type="nucleotide sequence ID" value="NZ_JALXSQ010000022.1"/>
</dbReference>
<dbReference type="SMART" id="SM00833">
    <property type="entry name" value="CobW_C"/>
    <property type="match status" value="1"/>
</dbReference>
<dbReference type="Pfam" id="PF07683">
    <property type="entry name" value="CobW_C"/>
    <property type="match status" value="1"/>
</dbReference>